<dbReference type="GO" id="GO:0070180">
    <property type="term" value="F:large ribosomal subunit rRNA binding"/>
    <property type="evidence" value="ECO:0007669"/>
    <property type="project" value="TreeGrafter"/>
</dbReference>
<protein>
    <recommendedName>
        <fullName evidence="7">50S ribosomal protein L14, chloroplastic</fullName>
    </recommendedName>
</protein>
<keyword evidence="2 4" id="KW-0689">Ribosomal protein</keyword>
<accession>A0AAV8V2P7</accession>
<evidence type="ECO:0000256" key="2">
    <source>
        <dbReference type="ARBA" id="ARBA00022980"/>
    </source>
</evidence>
<proteinExistence type="inferred from homology"/>
<evidence type="ECO:0000256" key="3">
    <source>
        <dbReference type="ARBA" id="ARBA00023274"/>
    </source>
</evidence>
<dbReference type="CDD" id="cd00337">
    <property type="entry name" value="Ribosomal_uL14"/>
    <property type="match status" value="1"/>
</dbReference>
<comment type="caution">
    <text evidence="5">The sequence shown here is derived from an EMBL/GenBank/DDBJ whole genome shotgun (WGS) entry which is preliminary data.</text>
</comment>
<evidence type="ECO:0000313" key="6">
    <source>
        <dbReference type="Proteomes" id="UP001157974"/>
    </source>
</evidence>
<dbReference type="EMBL" id="JAMWBK010000002">
    <property type="protein sequence ID" value="KAJ8907657.1"/>
    <property type="molecule type" value="Genomic_DNA"/>
</dbReference>
<dbReference type="Gene3D" id="2.40.150.20">
    <property type="entry name" value="Ribosomal protein L14"/>
    <property type="match status" value="1"/>
</dbReference>
<dbReference type="SUPFAM" id="SSF50193">
    <property type="entry name" value="Ribosomal protein L14"/>
    <property type="match status" value="1"/>
</dbReference>
<organism evidence="5 6">
    <name type="scientific">Rhodosorus marinus</name>
    <dbReference type="NCBI Taxonomy" id="101924"/>
    <lineage>
        <taxon>Eukaryota</taxon>
        <taxon>Rhodophyta</taxon>
        <taxon>Stylonematophyceae</taxon>
        <taxon>Stylonematales</taxon>
        <taxon>Stylonemataceae</taxon>
        <taxon>Rhodosorus</taxon>
    </lineage>
</organism>
<dbReference type="SMART" id="SM01374">
    <property type="entry name" value="Ribosomal_L14"/>
    <property type="match status" value="1"/>
</dbReference>
<dbReference type="AlphaFoldDB" id="A0AAV8V2P7"/>
<evidence type="ECO:0000256" key="4">
    <source>
        <dbReference type="RuleBase" id="RU003949"/>
    </source>
</evidence>
<dbReference type="PANTHER" id="PTHR11761">
    <property type="entry name" value="50S/60S RIBOSOMAL PROTEIN L14/L23"/>
    <property type="match status" value="1"/>
</dbReference>
<dbReference type="GO" id="GO:0005762">
    <property type="term" value="C:mitochondrial large ribosomal subunit"/>
    <property type="evidence" value="ECO:0007669"/>
    <property type="project" value="TreeGrafter"/>
</dbReference>
<keyword evidence="6" id="KW-1185">Reference proteome</keyword>
<evidence type="ECO:0000313" key="5">
    <source>
        <dbReference type="EMBL" id="KAJ8907657.1"/>
    </source>
</evidence>
<dbReference type="InterPro" id="IPR000218">
    <property type="entry name" value="Ribosomal_uL14"/>
</dbReference>
<gene>
    <name evidence="5" type="ORF">NDN08_007766</name>
</gene>
<dbReference type="PANTHER" id="PTHR11761:SF3">
    <property type="entry name" value="LARGE RIBOSOMAL SUBUNIT PROTEIN UL14M"/>
    <property type="match status" value="1"/>
</dbReference>
<comment type="similarity">
    <text evidence="1 4">Belongs to the universal ribosomal protein uL14 family.</text>
</comment>
<sequence>MVQSRTVVKVIDNTGVTFVRCISVLRGPRAMGSTGHTIVASVRDTKGVSKIQKGDVVRALIVRSKNEKARYDGSWFIPGESACVLVNATGNPIGTRIKGLVSKTLLKNRDNLKILTLATQSV</sequence>
<dbReference type="InterPro" id="IPR036853">
    <property type="entry name" value="Ribosomal_uL14_sf"/>
</dbReference>
<dbReference type="HAMAP" id="MF_01367">
    <property type="entry name" value="Ribosomal_uL14"/>
    <property type="match status" value="1"/>
</dbReference>
<name>A0AAV8V2P7_9RHOD</name>
<reference evidence="5 6" key="1">
    <citation type="journal article" date="2023" name="Nat. Commun.">
        <title>Origin of minicircular mitochondrial genomes in red algae.</title>
        <authorList>
            <person name="Lee Y."/>
            <person name="Cho C.H."/>
            <person name="Lee Y.M."/>
            <person name="Park S.I."/>
            <person name="Yang J.H."/>
            <person name="West J.A."/>
            <person name="Bhattacharya D."/>
            <person name="Yoon H.S."/>
        </authorList>
    </citation>
    <scope>NUCLEOTIDE SEQUENCE [LARGE SCALE GENOMIC DNA]</scope>
    <source>
        <strain evidence="5 6">CCMP1338</strain>
        <tissue evidence="5">Whole cell</tissue>
    </source>
</reference>
<evidence type="ECO:0008006" key="7">
    <source>
        <dbReference type="Google" id="ProtNLM"/>
    </source>
</evidence>
<dbReference type="Proteomes" id="UP001157974">
    <property type="component" value="Unassembled WGS sequence"/>
</dbReference>
<keyword evidence="3 4" id="KW-0687">Ribonucleoprotein</keyword>
<dbReference type="Pfam" id="PF00238">
    <property type="entry name" value="Ribosomal_L14"/>
    <property type="match status" value="1"/>
</dbReference>
<dbReference type="GO" id="GO:0003735">
    <property type="term" value="F:structural constituent of ribosome"/>
    <property type="evidence" value="ECO:0007669"/>
    <property type="project" value="InterPro"/>
</dbReference>
<dbReference type="GO" id="GO:0006412">
    <property type="term" value="P:translation"/>
    <property type="evidence" value="ECO:0007669"/>
    <property type="project" value="InterPro"/>
</dbReference>
<evidence type="ECO:0000256" key="1">
    <source>
        <dbReference type="ARBA" id="ARBA00010745"/>
    </source>
</evidence>